<dbReference type="EMBL" id="JAUHQB010000003">
    <property type="protein sequence ID" value="MDN4483080.1"/>
    <property type="molecule type" value="Genomic_DNA"/>
</dbReference>
<evidence type="ECO:0000259" key="10">
    <source>
        <dbReference type="Pfam" id="PF01757"/>
    </source>
</evidence>
<dbReference type="SUPFAM" id="SSF52266">
    <property type="entry name" value="SGNH hydrolase"/>
    <property type="match status" value="1"/>
</dbReference>
<evidence type="ECO:0000313" key="11">
    <source>
        <dbReference type="EMBL" id="MDN4483080.1"/>
    </source>
</evidence>
<accession>A0AB35MH11</accession>
<evidence type="ECO:0000256" key="3">
    <source>
        <dbReference type="ARBA" id="ARBA00022679"/>
    </source>
</evidence>
<proteinExistence type="predicted"/>
<comment type="caution">
    <text evidence="11">The sequence shown here is derived from an EMBL/GenBank/DDBJ whole genome shotgun (WGS) entry which is preliminary data.</text>
</comment>
<dbReference type="Proteomes" id="UP001172756">
    <property type="component" value="Unassembled WGS sequence"/>
</dbReference>
<dbReference type="PANTHER" id="PTHR23028:SF53">
    <property type="entry name" value="ACYL_TRANSF_3 DOMAIN-CONTAINING PROTEIN"/>
    <property type="match status" value="1"/>
</dbReference>
<evidence type="ECO:0000313" key="12">
    <source>
        <dbReference type="Proteomes" id="UP001172756"/>
    </source>
</evidence>
<feature type="transmembrane region" description="Helical" evidence="9">
    <location>
        <begin position="329"/>
        <end position="350"/>
    </location>
</feature>
<feature type="domain" description="Acyltransferase 3" evidence="10">
    <location>
        <begin position="13"/>
        <end position="345"/>
    </location>
</feature>
<dbReference type="GO" id="GO:0016747">
    <property type="term" value="F:acyltransferase activity, transferring groups other than amino-acyl groups"/>
    <property type="evidence" value="ECO:0007669"/>
    <property type="project" value="InterPro"/>
</dbReference>
<keyword evidence="5 9" id="KW-1133">Transmembrane helix</keyword>
<protein>
    <submittedName>
        <fullName evidence="11">Acyltransferase family protein</fullName>
    </submittedName>
</protein>
<keyword evidence="3" id="KW-0808">Transferase</keyword>
<dbReference type="GO" id="GO:0009103">
    <property type="term" value="P:lipopolysaccharide biosynthetic process"/>
    <property type="evidence" value="ECO:0007669"/>
    <property type="project" value="TreeGrafter"/>
</dbReference>
<evidence type="ECO:0000256" key="7">
    <source>
        <dbReference type="ARBA" id="ARBA00023315"/>
    </source>
</evidence>
<evidence type="ECO:0000256" key="2">
    <source>
        <dbReference type="ARBA" id="ARBA00022475"/>
    </source>
</evidence>
<feature type="region of interest" description="Disordered" evidence="8">
    <location>
        <begin position="411"/>
        <end position="451"/>
    </location>
</feature>
<evidence type="ECO:0000256" key="8">
    <source>
        <dbReference type="SAM" id="MobiDB-lite"/>
    </source>
</evidence>
<evidence type="ECO:0000256" key="4">
    <source>
        <dbReference type="ARBA" id="ARBA00022692"/>
    </source>
</evidence>
<dbReference type="PANTHER" id="PTHR23028">
    <property type="entry name" value="ACETYLTRANSFERASE"/>
    <property type="match status" value="1"/>
</dbReference>
<dbReference type="InterPro" id="IPR036514">
    <property type="entry name" value="SGNH_hydro_sf"/>
</dbReference>
<keyword evidence="6 9" id="KW-0472">Membrane</keyword>
<feature type="compositionally biased region" description="Pro residues" evidence="8">
    <location>
        <begin position="433"/>
        <end position="447"/>
    </location>
</feature>
<evidence type="ECO:0000256" key="5">
    <source>
        <dbReference type="ARBA" id="ARBA00022989"/>
    </source>
</evidence>
<evidence type="ECO:0000256" key="1">
    <source>
        <dbReference type="ARBA" id="ARBA00004651"/>
    </source>
</evidence>
<dbReference type="Pfam" id="PF01757">
    <property type="entry name" value="Acyl_transf_3"/>
    <property type="match status" value="1"/>
</dbReference>
<dbReference type="Gene3D" id="3.40.50.1110">
    <property type="entry name" value="SGNH hydrolase"/>
    <property type="match status" value="1"/>
</dbReference>
<dbReference type="AlphaFoldDB" id="A0AB35MH11"/>
<feature type="transmembrane region" description="Helical" evidence="9">
    <location>
        <begin position="379"/>
        <end position="400"/>
    </location>
</feature>
<gene>
    <name evidence="11" type="ORF">QQ002_05960</name>
</gene>
<feature type="transmembrane region" description="Helical" evidence="9">
    <location>
        <begin position="174"/>
        <end position="197"/>
    </location>
</feature>
<feature type="compositionally biased region" description="Low complexity" evidence="8">
    <location>
        <begin position="411"/>
        <end position="432"/>
    </location>
</feature>
<dbReference type="InterPro" id="IPR002656">
    <property type="entry name" value="Acyl_transf_3_dom"/>
</dbReference>
<dbReference type="InterPro" id="IPR050879">
    <property type="entry name" value="Acyltransferase_3"/>
</dbReference>
<dbReference type="GO" id="GO:0005886">
    <property type="term" value="C:plasma membrane"/>
    <property type="evidence" value="ECO:0007669"/>
    <property type="project" value="UniProtKB-SubCell"/>
</dbReference>
<evidence type="ECO:0000256" key="6">
    <source>
        <dbReference type="ARBA" id="ARBA00023136"/>
    </source>
</evidence>
<keyword evidence="7 11" id="KW-0012">Acyltransferase</keyword>
<feature type="transmembrane region" description="Helical" evidence="9">
    <location>
        <begin position="209"/>
        <end position="225"/>
    </location>
</feature>
<feature type="transmembrane region" description="Helical" evidence="9">
    <location>
        <begin position="262"/>
        <end position="285"/>
    </location>
</feature>
<feature type="transmembrane region" description="Helical" evidence="9">
    <location>
        <begin position="306"/>
        <end position="323"/>
    </location>
</feature>
<name>A0AB35MH11_9MICO</name>
<feature type="transmembrane region" description="Helical" evidence="9">
    <location>
        <begin position="38"/>
        <end position="60"/>
    </location>
</feature>
<reference evidence="11 12" key="1">
    <citation type="submission" date="2023-06" db="EMBL/GenBank/DDBJ databases">
        <title>SYSU T0a273.</title>
        <authorList>
            <person name="Gao L."/>
            <person name="Fang B.-Z."/>
            <person name="Li W.-J."/>
        </authorList>
    </citation>
    <scope>NUCLEOTIDE SEQUENCE [LARGE SCALE GENOMIC DNA]</scope>
    <source>
        <strain evidence="11 12">SYSU T0a273</strain>
    </source>
</reference>
<keyword evidence="4 9" id="KW-0812">Transmembrane</keyword>
<feature type="transmembrane region" description="Helical" evidence="9">
    <location>
        <begin position="151"/>
        <end position="167"/>
    </location>
</feature>
<dbReference type="RefSeq" id="WP_301160038.1">
    <property type="nucleotide sequence ID" value="NZ_JAUHQB010000003.1"/>
</dbReference>
<feature type="transmembrane region" description="Helical" evidence="9">
    <location>
        <begin position="237"/>
        <end position="256"/>
    </location>
</feature>
<sequence>MPRPVGASRDYLPGLDGLRAVAVVAVLAYHLGAPWLPGGLLGVGVFFTLSGFLITSLLLTAVERHGRIDLKDFWLRRARRLLPALAVMLAAVLVAIALVYPDDLPRELRESLAAVLYVNNWTDIVQGDSYFDRFSPPAPLDHLWSLAVEEQFYLLWPPLLIGILALVRGHRKATAAITALLAAGSFWLMATLATPGFDNTRAYEGTDTRAGGLLVGAVLALAWARRRVDPGAPAPRLLTPLGLVGLAVMVTLMATMDDYAIALYRWGFVALSLATLAVVASVAHPATAMSRILGVAPLRWIGERSYGIYLWHLPVIALLPAGFLEEHPLYRSLVALAMTVAIAALSWAMVEDPIRRHGFRRALLPRRSRRRASPARRHAPVLLGVAVVIAVGAGSITAAATVHDRRTEVAALPSATPSTVAASPTPTASSTPAPTPASSPSATPEPSPTATLVAGKTSCAAVVHVGDSTSVGLTSDQVLPVEEQIVAQYERVGIEDVRTDISGARSIVERVNGQPNAREAVAAQVDAGYDGCWVIAQGTNEVANQYVGGVHPLDERIDTIMSAIGTEEPVLWLTVKTLRTQGPYRDAEMKKWNAALADACDRWPNIRVYDWRSEVKDAWFLSDGIHFTTAGYRERGARIADALVVAFPRGGQPSTGCLVGSAAG</sequence>
<organism evidence="11 12">
    <name type="scientific">Demequina lignilytica</name>
    <dbReference type="NCBI Taxonomy" id="3051663"/>
    <lineage>
        <taxon>Bacteria</taxon>
        <taxon>Bacillati</taxon>
        <taxon>Actinomycetota</taxon>
        <taxon>Actinomycetes</taxon>
        <taxon>Micrococcales</taxon>
        <taxon>Demequinaceae</taxon>
        <taxon>Demequina</taxon>
    </lineage>
</organism>
<comment type="subcellular location">
    <subcellularLocation>
        <location evidence="1">Cell membrane</location>
        <topology evidence="1">Multi-pass membrane protein</topology>
    </subcellularLocation>
</comment>
<evidence type="ECO:0000256" key="9">
    <source>
        <dbReference type="SAM" id="Phobius"/>
    </source>
</evidence>
<feature type="transmembrane region" description="Helical" evidence="9">
    <location>
        <begin position="81"/>
        <end position="100"/>
    </location>
</feature>
<keyword evidence="2" id="KW-1003">Cell membrane</keyword>